<proteinExistence type="predicted"/>
<name>A0A0F9MLM6_9ZZZZ</name>
<dbReference type="Pfam" id="PF00583">
    <property type="entry name" value="Acetyltransf_1"/>
    <property type="match status" value="1"/>
</dbReference>
<gene>
    <name evidence="2" type="ORF">LCGC14_1075520</name>
</gene>
<dbReference type="PROSITE" id="PS51186">
    <property type="entry name" value="GNAT"/>
    <property type="match status" value="1"/>
</dbReference>
<dbReference type="AlphaFoldDB" id="A0A0F9MLM6"/>
<sequence length="260" mass="30420">MKKMKSKRDIALFQEFLLNSWPAHHYYFLNGWILRFTDGVTDRANSVFPISYTGNQETLDEDIDIVEKAYKAHKLSPIFTIPEFHNPKNLEDKLSKRGYQSYAFTTALGLEIDKVPLIQISTDVDFFFYDSRVDDFSHFIAKFSKRNKDQQVTINGITNRIIIPKKCFLIAKSQNEVIGTLMGVLNPQGFLYIGDMLVHPHFRRQKVATSMLIKLIVDWAIPKDSKYIWLQVENDNFGALNLYKRVGLKKLYSYYYMKIF</sequence>
<organism evidence="2">
    <name type="scientific">marine sediment metagenome</name>
    <dbReference type="NCBI Taxonomy" id="412755"/>
    <lineage>
        <taxon>unclassified sequences</taxon>
        <taxon>metagenomes</taxon>
        <taxon>ecological metagenomes</taxon>
    </lineage>
</organism>
<dbReference type="Pfam" id="PF24553">
    <property type="entry name" value="Rv0428c_C"/>
    <property type="match status" value="1"/>
</dbReference>
<accession>A0A0F9MLM6</accession>
<dbReference type="GO" id="GO:0016747">
    <property type="term" value="F:acyltransferase activity, transferring groups other than amino-acyl groups"/>
    <property type="evidence" value="ECO:0007669"/>
    <property type="project" value="InterPro"/>
</dbReference>
<dbReference type="EMBL" id="LAZR01004670">
    <property type="protein sequence ID" value="KKN06604.1"/>
    <property type="molecule type" value="Genomic_DNA"/>
</dbReference>
<dbReference type="CDD" id="cd04301">
    <property type="entry name" value="NAT_SF"/>
    <property type="match status" value="1"/>
</dbReference>
<dbReference type="SUPFAM" id="SSF55729">
    <property type="entry name" value="Acyl-CoA N-acyltransferases (Nat)"/>
    <property type="match status" value="1"/>
</dbReference>
<reference evidence="2" key="1">
    <citation type="journal article" date="2015" name="Nature">
        <title>Complex archaea that bridge the gap between prokaryotes and eukaryotes.</title>
        <authorList>
            <person name="Spang A."/>
            <person name="Saw J.H."/>
            <person name="Jorgensen S.L."/>
            <person name="Zaremba-Niedzwiedzka K."/>
            <person name="Martijn J."/>
            <person name="Lind A.E."/>
            <person name="van Eijk R."/>
            <person name="Schleper C."/>
            <person name="Guy L."/>
            <person name="Ettema T.J."/>
        </authorList>
    </citation>
    <scope>NUCLEOTIDE SEQUENCE</scope>
</reference>
<dbReference type="InterPro" id="IPR000182">
    <property type="entry name" value="GNAT_dom"/>
</dbReference>
<comment type="caution">
    <text evidence="2">The sequence shown here is derived from an EMBL/GenBank/DDBJ whole genome shotgun (WGS) entry which is preliminary data.</text>
</comment>
<feature type="domain" description="N-acetyltransferase" evidence="1">
    <location>
        <begin position="126"/>
        <end position="260"/>
    </location>
</feature>
<dbReference type="Gene3D" id="3.40.630.30">
    <property type="match status" value="1"/>
</dbReference>
<evidence type="ECO:0000259" key="1">
    <source>
        <dbReference type="PROSITE" id="PS51186"/>
    </source>
</evidence>
<dbReference type="InterPro" id="IPR016181">
    <property type="entry name" value="Acyl_CoA_acyltransferase"/>
</dbReference>
<protein>
    <recommendedName>
        <fullName evidence="1">N-acetyltransferase domain-containing protein</fullName>
    </recommendedName>
</protein>
<evidence type="ECO:0000313" key="2">
    <source>
        <dbReference type="EMBL" id="KKN06604.1"/>
    </source>
</evidence>
<dbReference type="InterPro" id="IPR056935">
    <property type="entry name" value="Rv0428c-like_C"/>
</dbReference>